<proteinExistence type="predicted"/>
<dbReference type="GO" id="GO:0043856">
    <property type="term" value="F:anti-sigma factor antagonist activity"/>
    <property type="evidence" value="ECO:0007669"/>
    <property type="project" value="TreeGrafter"/>
</dbReference>
<evidence type="ECO:0000259" key="1">
    <source>
        <dbReference type="PROSITE" id="PS50801"/>
    </source>
</evidence>
<dbReference type="SUPFAM" id="SSF52091">
    <property type="entry name" value="SpoIIaa-like"/>
    <property type="match status" value="1"/>
</dbReference>
<dbReference type="Pfam" id="PF01740">
    <property type="entry name" value="STAS"/>
    <property type="match status" value="1"/>
</dbReference>
<sequence length="105" mass="11788">MDLLISKEVEGTAVLFKIKGILDISTSNIVDKYLEELENITQLIFDFSELSFIDSTGIGSIINAIYLSAEKNFSFQLQGIDELTDQLFETVGLYQILDSIQKEAM</sequence>
<dbReference type="CDD" id="cd07043">
    <property type="entry name" value="STAS_anti-anti-sigma_factors"/>
    <property type="match status" value="1"/>
</dbReference>
<reference evidence="2 3" key="1">
    <citation type="submission" date="2020-08" db="EMBL/GenBank/DDBJ databases">
        <title>Genomic Encyclopedia of Type Strains, Phase IV (KMG-IV): sequencing the most valuable type-strain genomes for metagenomic binning, comparative biology and taxonomic classification.</title>
        <authorList>
            <person name="Goeker M."/>
        </authorList>
    </citation>
    <scope>NUCLEOTIDE SEQUENCE [LARGE SCALE GENOMIC DNA]</scope>
    <source>
        <strain evidence="2 3">DSM 5391</strain>
    </source>
</reference>
<feature type="domain" description="STAS" evidence="1">
    <location>
        <begin position="3"/>
        <end position="105"/>
    </location>
</feature>
<dbReference type="Proteomes" id="UP000531594">
    <property type="component" value="Unassembled WGS sequence"/>
</dbReference>
<dbReference type="Gene3D" id="3.30.750.24">
    <property type="entry name" value="STAS domain"/>
    <property type="match status" value="1"/>
</dbReference>
<dbReference type="InterPro" id="IPR036513">
    <property type="entry name" value="STAS_dom_sf"/>
</dbReference>
<organism evidence="2 3">
    <name type="scientific">Bacillus benzoevorans</name>
    <dbReference type="NCBI Taxonomy" id="1456"/>
    <lineage>
        <taxon>Bacteria</taxon>
        <taxon>Bacillati</taxon>
        <taxon>Bacillota</taxon>
        <taxon>Bacilli</taxon>
        <taxon>Bacillales</taxon>
        <taxon>Bacillaceae</taxon>
        <taxon>Bacillus</taxon>
    </lineage>
</organism>
<dbReference type="PANTHER" id="PTHR33495">
    <property type="entry name" value="ANTI-SIGMA FACTOR ANTAGONIST TM_1081-RELATED-RELATED"/>
    <property type="match status" value="1"/>
</dbReference>
<dbReference type="PROSITE" id="PS50801">
    <property type="entry name" value="STAS"/>
    <property type="match status" value="1"/>
</dbReference>
<evidence type="ECO:0000313" key="3">
    <source>
        <dbReference type="Proteomes" id="UP000531594"/>
    </source>
</evidence>
<dbReference type="AlphaFoldDB" id="A0A7X0LVZ2"/>
<protein>
    <submittedName>
        <fullName evidence="2">Anti-anti-sigma factor</fullName>
    </submittedName>
</protein>
<name>A0A7X0LVZ2_9BACI</name>
<dbReference type="InterPro" id="IPR002645">
    <property type="entry name" value="STAS_dom"/>
</dbReference>
<dbReference type="PANTHER" id="PTHR33495:SF2">
    <property type="entry name" value="ANTI-SIGMA FACTOR ANTAGONIST TM_1081-RELATED"/>
    <property type="match status" value="1"/>
</dbReference>
<evidence type="ECO:0000313" key="2">
    <source>
        <dbReference type="EMBL" id="MBB6446143.1"/>
    </source>
</evidence>
<dbReference type="RefSeq" id="WP_184526876.1">
    <property type="nucleotide sequence ID" value="NZ_JACHGK010000009.1"/>
</dbReference>
<gene>
    <name evidence="2" type="ORF">HNR53_002793</name>
</gene>
<dbReference type="EMBL" id="JACHGK010000009">
    <property type="protein sequence ID" value="MBB6446143.1"/>
    <property type="molecule type" value="Genomic_DNA"/>
</dbReference>
<keyword evidence="3" id="KW-1185">Reference proteome</keyword>
<accession>A0A7X0LVZ2</accession>
<comment type="caution">
    <text evidence="2">The sequence shown here is derived from an EMBL/GenBank/DDBJ whole genome shotgun (WGS) entry which is preliminary data.</text>
</comment>